<feature type="chain" id="PRO_5044944189" description="Lipopolysaccharide export system protein LptA" evidence="4">
    <location>
        <begin position="24"/>
        <end position="166"/>
    </location>
</feature>
<dbReference type="RefSeq" id="WP_377003835.1">
    <property type="nucleotide sequence ID" value="NZ_JBHSGG010000017.1"/>
</dbReference>
<keyword evidence="7" id="KW-1185">Reference proteome</keyword>
<dbReference type="Proteomes" id="UP001595892">
    <property type="component" value="Unassembled WGS sequence"/>
</dbReference>
<dbReference type="Gene3D" id="2.60.450.10">
    <property type="entry name" value="Lipopolysaccharide (LPS) transport protein A like domain"/>
    <property type="match status" value="1"/>
</dbReference>
<comment type="caution">
    <text evidence="6">The sequence shown here is derived from an EMBL/GenBank/DDBJ whole genome shotgun (WGS) entry which is preliminary data.</text>
</comment>
<protein>
    <recommendedName>
        <fullName evidence="4">Lipopolysaccharide export system protein LptA</fullName>
    </recommendedName>
</protein>
<dbReference type="HAMAP" id="MF_01914">
    <property type="entry name" value="LPS_assembly_LptA"/>
    <property type="match status" value="1"/>
</dbReference>
<sequence length="166" mass="18104" precursor="true">MCRHLASLSLALLLTAAAADALARSEDRNQPLELDAETTDGFLTDDGQTTFSGNVVATQGTLHIRADQAVVTMRNGDIVRVVLTGNPARMRQEDDQGQPMDARARRVDYDLSTDQIVFTGGVEIEQPRGSLRGERVFYDMATSRVNAGQSGERVRMVIQPRTAQGN</sequence>
<feature type="signal peptide" evidence="4">
    <location>
        <begin position="1"/>
        <end position="23"/>
    </location>
</feature>
<evidence type="ECO:0000256" key="2">
    <source>
        <dbReference type="ARBA" id="ARBA00022729"/>
    </source>
</evidence>
<evidence type="ECO:0000256" key="4">
    <source>
        <dbReference type="HAMAP-Rule" id="MF_01914"/>
    </source>
</evidence>
<dbReference type="PANTHER" id="PTHR36504">
    <property type="entry name" value="LIPOPOLYSACCHARIDE EXPORT SYSTEM PROTEIN LPTA"/>
    <property type="match status" value="1"/>
</dbReference>
<accession>A0ABV9NHI5</accession>
<dbReference type="InterPro" id="IPR005653">
    <property type="entry name" value="OstA-like_N"/>
</dbReference>
<evidence type="ECO:0000256" key="1">
    <source>
        <dbReference type="ARBA" id="ARBA00022448"/>
    </source>
</evidence>
<feature type="domain" description="Organic solvent tolerance-like N-terminal" evidence="5">
    <location>
        <begin position="45"/>
        <end position="142"/>
    </location>
</feature>
<dbReference type="EMBL" id="JBHSGG010000017">
    <property type="protein sequence ID" value="MFC4727822.1"/>
    <property type="molecule type" value="Genomic_DNA"/>
</dbReference>
<dbReference type="Pfam" id="PF03968">
    <property type="entry name" value="LptD_N"/>
    <property type="match status" value="1"/>
</dbReference>
<dbReference type="InterPro" id="IPR014340">
    <property type="entry name" value="LptA"/>
</dbReference>
<dbReference type="PANTHER" id="PTHR36504:SF1">
    <property type="entry name" value="LIPOPOLYSACCHARIDE EXPORT SYSTEM PROTEIN LPTA"/>
    <property type="match status" value="1"/>
</dbReference>
<keyword evidence="1 4" id="KW-0813">Transport</keyword>
<keyword evidence="3 4" id="KW-0574">Periplasm</keyword>
<evidence type="ECO:0000313" key="6">
    <source>
        <dbReference type="EMBL" id="MFC4727822.1"/>
    </source>
</evidence>
<keyword evidence="2 4" id="KW-0732">Signal</keyword>
<gene>
    <name evidence="4 6" type="primary">lptA</name>
    <name evidence="6" type="ORF">ACFO3Q_06515</name>
</gene>
<comment type="subunit">
    <text evidence="4">Component of the lipopolysaccharide transport and assembly complex.</text>
</comment>
<dbReference type="NCBIfam" id="TIGR03002">
    <property type="entry name" value="outer_YhbN_LptA"/>
    <property type="match status" value="1"/>
</dbReference>
<organism evidence="6 7">
    <name type="scientific">Coralloluteibacterium thermophilum</name>
    <dbReference type="NCBI Taxonomy" id="2707049"/>
    <lineage>
        <taxon>Bacteria</taxon>
        <taxon>Pseudomonadati</taxon>
        <taxon>Pseudomonadota</taxon>
        <taxon>Gammaproteobacteria</taxon>
        <taxon>Lysobacterales</taxon>
        <taxon>Lysobacteraceae</taxon>
        <taxon>Coralloluteibacterium</taxon>
    </lineage>
</organism>
<reference evidence="7" key="1">
    <citation type="journal article" date="2019" name="Int. J. Syst. Evol. Microbiol.">
        <title>The Global Catalogue of Microorganisms (GCM) 10K type strain sequencing project: providing services to taxonomists for standard genome sequencing and annotation.</title>
        <authorList>
            <consortium name="The Broad Institute Genomics Platform"/>
            <consortium name="The Broad Institute Genome Sequencing Center for Infectious Disease"/>
            <person name="Wu L."/>
            <person name="Ma J."/>
        </authorList>
    </citation>
    <scope>NUCLEOTIDE SEQUENCE [LARGE SCALE GENOMIC DNA]</scope>
    <source>
        <strain evidence="7">CGMCC 1.13574</strain>
    </source>
</reference>
<comment type="function">
    <text evidence="4">Involved in the assembly of lipopolysaccharide (LPS). Required for the translocation of LPS from the inner membrane to the outer membrane. May form a bridge between the inner membrane and the outer membrane, via interactions with LptC and LptD, thereby facilitating LPS transfer across the periplasm.</text>
</comment>
<dbReference type="InterPro" id="IPR052037">
    <property type="entry name" value="LPS_export_LptA"/>
</dbReference>
<comment type="subcellular location">
    <subcellularLocation>
        <location evidence="4">Periplasm</location>
    </subcellularLocation>
</comment>
<evidence type="ECO:0000256" key="3">
    <source>
        <dbReference type="ARBA" id="ARBA00022764"/>
    </source>
</evidence>
<comment type="similarity">
    <text evidence="4">Belongs to the LptA family.</text>
</comment>
<evidence type="ECO:0000313" key="7">
    <source>
        <dbReference type="Proteomes" id="UP001595892"/>
    </source>
</evidence>
<proteinExistence type="inferred from homology"/>
<evidence type="ECO:0000259" key="5">
    <source>
        <dbReference type="Pfam" id="PF03968"/>
    </source>
</evidence>
<name>A0ABV9NHI5_9GAMM</name>